<dbReference type="InterPro" id="IPR027417">
    <property type="entry name" value="P-loop_NTPase"/>
</dbReference>
<organism evidence="2 3">
    <name type="scientific">Corynebacterium gerontici</name>
    <dbReference type="NCBI Taxonomy" id="2079234"/>
    <lineage>
        <taxon>Bacteria</taxon>
        <taxon>Bacillati</taxon>
        <taxon>Actinomycetota</taxon>
        <taxon>Actinomycetes</taxon>
        <taxon>Mycobacteriales</taxon>
        <taxon>Corynebacteriaceae</taxon>
        <taxon>Corynebacterium</taxon>
    </lineage>
</organism>
<evidence type="ECO:0000313" key="3">
    <source>
        <dbReference type="Proteomes" id="UP000271587"/>
    </source>
</evidence>
<dbReference type="AlphaFoldDB" id="A0A3G6J3L9"/>
<dbReference type="GO" id="GO:0005524">
    <property type="term" value="F:ATP binding"/>
    <property type="evidence" value="ECO:0007669"/>
    <property type="project" value="InterPro"/>
</dbReference>
<reference evidence="2 3" key="1">
    <citation type="submission" date="2018-11" db="EMBL/GenBank/DDBJ databases">
        <authorList>
            <person name="Kleinhagauer T."/>
            <person name="Glaeser S.P."/>
            <person name="Spergser J."/>
            <person name="Ruckert C."/>
            <person name="Kaempfer P."/>
            <person name="Busse H.-J."/>
        </authorList>
    </citation>
    <scope>NUCLEOTIDE SEQUENCE [LARGE SCALE GENOMIC DNA]</scope>
    <source>
        <strain evidence="2 3">W8</strain>
    </source>
</reference>
<protein>
    <recommendedName>
        <fullName evidence="1">ATPase AAA-type core domain-containing protein</fullName>
    </recommendedName>
</protein>
<keyword evidence="3" id="KW-1185">Reference proteome</keyword>
<evidence type="ECO:0000259" key="1">
    <source>
        <dbReference type="Pfam" id="PF13304"/>
    </source>
</evidence>
<dbReference type="EMBL" id="CP033897">
    <property type="protein sequence ID" value="AZA11000.1"/>
    <property type="molecule type" value="Genomic_DNA"/>
</dbReference>
<proteinExistence type="predicted"/>
<dbReference type="RefSeq" id="WP_123933472.1">
    <property type="nucleotide sequence ID" value="NZ_CP033897.1"/>
</dbReference>
<dbReference type="Gene3D" id="3.40.50.300">
    <property type="entry name" value="P-loop containing nucleotide triphosphate hydrolases"/>
    <property type="match status" value="1"/>
</dbReference>
<dbReference type="PANTHER" id="PTHR40396">
    <property type="entry name" value="ATPASE-LIKE PROTEIN"/>
    <property type="match status" value="1"/>
</dbReference>
<gene>
    <name evidence="2" type="ORF">CGERO_03405</name>
</gene>
<evidence type="ECO:0000313" key="2">
    <source>
        <dbReference type="EMBL" id="AZA11000.1"/>
    </source>
</evidence>
<dbReference type="KEGG" id="cgk:CGERO_03405"/>
<dbReference type="GO" id="GO:0016887">
    <property type="term" value="F:ATP hydrolysis activity"/>
    <property type="evidence" value="ECO:0007669"/>
    <property type="project" value="InterPro"/>
</dbReference>
<accession>A0A3G6J3L9</accession>
<dbReference type="PANTHER" id="PTHR40396:SF1">
    <property type="entry name" value="ATPASE AAA-TYPE CORE DOMAIN-CONTAINING PROTEIN"/>
    <property type="match status" value="1"/>
</dbReference>
<dbReference type="OrthoDB" id="9809324at2"/>
<name>A0A3G6J3L9_9CORY</name>
<dbReference type="SUPFAM" id="SSF52540">
    <property type="entry name" value="P-loop containing nucleoside triphosphate hydrolases"/>
    <property type="match status" value="1"/>
</dbReference>
<sequence>MLLAIRVSNYKSFAGEAILDLQKSSFHRTRPPEGREWDDVVHPLAGVFGPNASGKSNLIEPLSVAKWIVMDSVRDPDSTKTLRQPHACHTEKASSFAFDYLGADPVNPERSIRYRWSLELDDSGIVAEILEAATTSRWRVVFERSREQIKFGGSSEIPKASQKSIEALLLPWASVLSAWGSVRDQGSLSSARDFWFDLQPIRVGQSSGPDQLGAFRPGWPVRTETVASWFQDPARLAIGMKLLRVADVGITGVRVEEHQAPVELVEKIERVNRVAAAILAGEEPTPDLLAETEMTDADRKKLRSLSLRFTHGEHHGEKFELDRSAESTGTLWWLELTIPLLEALATGSTVVVDEFAYGLHPVLSDHLVSMFADPNLNRYGAQLLFTSHDFIVLDSQSETAMDNDYVWLVEKHRGESELIHLSDFPVKENHNRRKRYLTGKYGALPQPGYLAPSDIFKLRSLLTSSKMGSVKQ</sequence>
<dbReference type="Pfam" id="PF13304">
    <property type="entry name" value="AAA_21"/>
    <property type="match status" value="1"/>
</dbReference>
<dbReference type="InterPro" id="IPR003959">
    <property type="entry name" value="ATPase_AAA_core"/>
</dbReference>
<feature type="domain" description="ATPase AAA-type core" evidence="1">
    <location>
        <begin position="44"/>
        <end position="392"/>
    </location>
</feature>
<dbReference type="Proteomes" id="UP000271587">
    <property type="component" value="Chromosome"/>
</dbReference>